<reference evidence="5" key="1">
    <citation type="submission" date="2023-03" db="EMBL/GenBank/DDBJ databases">
        <title>Andean soil-derived lignocellulolytic bacterial consortium as a source of novel taxa and putative plastic-active enzymes.</title>
        <authorList>
            <person name="Diaz-Garcia L."/>
            <person name="Chuvochina M."/>
            <person name="Feuerriegel G."/>
            <person name="Bunk B."/>
            <person name="Sproer C."/>
            <person name="Streit W.R."/>
            <person name="Rodriguez L.M."/>
            <person name="Overmann J."/>
            <person name="Jimenez D.J."/>
        </authorList>
    </citation>
    <scope>NUCLEOTIDE SEQUENCE</scope>
    <source>
        <strain evidence="5">MAG 7</strain>
    </source>
</reference>
<protein>
    <submittedName>
        <fullName evidence="5">OstA-like protein</fullName>
    </submittedName>
</protein>
<feature type="region of interest" description="Disordered" evidence="2">
    <location>
        <begin position="437"/>
        <end position="502"/>
    </location>
</feature>
<name>A0AAJ5WS92_9BACT</name>
<sequence length="707" mass="78854">MNRYYYLTIVLFFASLYTSYAQSPASDSTAPQIVNWIYSDVFRSERKDSVTEVQTMVGKVHMAQGRTQFYCDSAIYNKRLRTVEAFGNVHINDADSVHTYSQYLLYHADTRIAFLRNKVKLTDNKITLTTEELRYDANEKIGDYYNGGKVVNGPTVLTSKEGTYYGELKDVYFKRNVVLNDPQYNLKGDSLLYNTTTEIATFIAPTTIRDSSNKDIYTTDGFYDLKNKKAYFGKRPIIHDGRTLIIANEVTTDDASGISLLKGNAVFVDSAQGVSVLANFIRANRNESSFFATQSPLMIIQQEKDSIYITADTLVSGKLSKLEKMMDSLRHVADSLRKLADTVSQEELTPGVPMPPRPATDSLIRSKDSIRTAVIAADSLNRSMDSLATMAVDSLVSGKDLRPQAAAKPPGIDSLLSVRDSMARVVQPAVDSLAAVRDSITNIQPPQPPARRPDSLAKRPQTPPVPGRRPDGQPAPPTMRPVQQDPLVKAPPPASKETDTLRGITVVDSASAPLSDSADRYFQAYHHVRIFSDSLQAVADSLFYSGRDSAFRLFTDPIIWSGDNQITGDTIYLYTKNKQPDRLFVFENALAVNKLTTGPNMYNQLKGNRLNGIFVDGAIDHFRSRGNAESVYYILDNDSALVGINKVQGDIIELRFKNKELFQVAVISEPSGTMLPVSQATEQDRFLRNFKWQEARRPKSKYELFGN</sequence>
<dbReference type="EMBL" id="CP119311">
    <property type="protein sequence ID" value="WEK34757.1"/>
    <property type="molecule type" value="Genomic_DNA"/>
</dbReference>
<dbReference type="GO" id="GO:0030288">
    <property type="term" value="C:outer membrane-bounded periplasmic space"/>
    <property type="evidence" value="ECO:0007669"/>
    <property type="project" value="TreeGrafter"/>
</dbReference>
<proteinExistence type="predicted"/>
<dbReference type="Pfam" id="PF13100">
    <property type="entry name" value="OstA_2"/>
    <property type="match status" value="1"/>
</dbReference>
<evidence type="ECO:0000313" key="6">
    <source>
        <dbReference type="Proteomes" id="UP001220610"/>
    </source>
</evidence>
<dbReference type="PANTHER" id="PTHR36504:SF1">
    <property type="entry name" value="LIPOPOLYSACCHARIDE EXPORT SYSTEM PROTEIN LPTA"/>
    <property type="match status" value="1"/>
</dbReference>
<dbReference type="Gene3D" id="2.60.450.10">
    <property type="entry name" value="Lipopolysaccharide (LPS) transport protein A like domain"/>
    <property type="match status" value="2"/>
</dbReference>
<dbReference type="GO" id="GO:0015920">
    <property type="term" value="P:lipopolysaccharide transport"/>
    <property type="evidence" value="ECO:0007669"/>
    <property type="project" value="TreeGrafter"/>
</dbReference>
<evidence type="ECO:0000256" key="3">
    <source>
        <dbReference type="SAM" id="SignalP"/>
    </source>
</evidence>
<organism evidence="5 6">
    <name type="scientific">Candidatus Pseudobacter hemicellulosilyticus</name>
    <dbReference type="NCBI Taxonomy" id="3121375"/>
    <lineage>
        <taxon>Bacteria</taxon>
        <taxon>Pseudomonadati</taxon>
        <taxon>Bacteroidota</taxon>
        <taxon>Chitinophagia</taxon>
        <taxon>Chitinophagales</taxon>
        <taxon>Chitinophagaceae</taxon>
        <taxon>Pseudobacter</taxon>
    </lineage>
</organism>
<evidence type="ECO:0000259" key="4">
    <source>
        <dbReference type="Pfam" id="PF13100"/>
    </source>
</evidence>
<feature type="chain" id="PRO_5042541790" evidence="3">
    <location>
        <begin position="22"/>
        <end position="707"/>
    </location>
</feature>
<dbReference type="GO" id="GO:0009279">
    <property type="term" value="C:cell outer membrane"/>
    <property type="evidence" value="ECO:0007669"/>
    <property type="project" value="TreeGrafter"/>
</dbReference>
<evidence type="ECO:0000313" key="5">
    <source>
        <dbReference type="EMBL" id="WEK34757.1"/>
    </source>
</evidence>
<dbReference type="AlphaFoldDB" id="A0AAJ5WS92"/>
<dbReference type="Proteomes" id="UP001220610">
    <property type="component" value="Chromosome"/>
</dbReference>
<feature type="domain" description="Organic solvent tolerance-like N-terminal" evidence="4">
    <location>
        <begin position="40"/>
        <end position="189"/>
    </location>
</feature>
<evidence type="ECO:0000256" key="2">
    <source>
        <dbReference type="SAM" id="MobiDB-lite"/>
    </source>
</evidence>
<feature type="signal peptide" evidence="3">
    <location>
        <begin position="1"/>
        <end position="21"/>
    </location>
</feature>
<dbReference type="InterPro" id="IPR052037">
    <property type="entry name" value="LPS_export_LptA"/>
</dbReference>
<dbReference type="GO" id="GO:0017089">
    <property type="term" value="F:glycolipid transfer activity"/>
    <property type="evidence" value="ECO:0007669"/>
    <property type="project" value="TreeGrafter"/>
</dbReference>
<feature type="compositionally biased region" description="Pro residues" evidence="2">
    <location>
        <begin position="461"/>
        <end position="479"/>
    </location>
</feature>
<accession>A0AAJ5WS92</accession>
<gene>
    <name evidence="5" type="ORF">P0Y53_19905</name>
</gene>
<keyword evidence="1 3" id="KW-0732">Signal</keyword>
<dbReference type="PANTHER" id="PTHR36504">
    <property type="entry name" value="LIPOPOLYSACCHARIDE EXPORT SYSTEM PROTEIN LPTA"/>
    <property type="match status" value="1"/>
</dbReference>
<evidence type="ECO:0000256" key="1">
    <source>
        <dbReference type="ARBA" id="ARBA00022729"/>
    </source>
</evidence>
<dbReference type="InterPro" id="IPR005653">
    <property type="entry name" value="OstA-like_N"/>
</dbReference>